<dbReference type="InterPro" id="IPR019734">
    <property type="entry name" value="TPR_rpt"/>
</dbReference>
<dbReference type="InterPro" id="IPR036249">
    <property type="entry name" value="Thioredoxin-like_sf"/>
</dbReference>
<reference evidence="3 4" key="1">
    <citation type="submission" date="2022-08" db="EMBL/GenBank/DDBJ databases">
        <title>Bacterial and archaeal communities from various locations to study Microbial Dark Matter (Phase II).</title>
        <authorList>
            <person name="Stepanauskas R."/>
        </authorList>
    </citation>
    <scope>NUCLEOTIDE SEQUENCE [LARGE SCALE GENOMIC DNA]</scope>
    <source>
        <strain evidence="3 4">PD1</strain>
    </source>
</reference>
<dbReference type="InterPro" id="IPR011990">
    <property type="entry name" value="TPR-like_helical_dom_sf"/>
</dbReference>
<evidence type="ECO:0000259" key="2">
    <source>
        <dbReference type="PROSITE" id="PS51352"/>
    </source>
</evidence>
<feature type="chain" id="PRO_5047332898" evidence="1">
    <location>
        <begin position="19"/>
        <end position="285"/>
    </location>
</feature>
<dbReference type="Gene3D" id="3.40.30.10">
    <property type="entry name" value="Glutaredoxin"/>
    <property type="match status" value="1"/>
</dbReference>
<keyword evidence="4" id="KW-1185">Reference proteome</keyword>
<dbReference type="Proteomes" id="UP001204798">
    <property type="component" value="Unassembled WGS sequence"/>
</dbReference>
<dbReference type="Gene3D" id="1.25.40.10">
    <property type="entry name" value="Tetratricopeptide repeat domain"/>
    <property type="match status" value="1"/>
</dbReference>
<organism evidence="3 4">
    <name type="scientific">Candidatus Fervidibacter sacchari</name>
    <dbReference type="NCBI Taxonomy" id="1448929"/>
    <lineage>
        <taxon>Bacteria</taxon>
        <taxon>Candidatus Fervidibacterota</taxon>
        <taxon>Candidatus Fervidibacter</taxon>
    </lineage>
</organism>
<comment type="caution">
    <text evidence="3">The sequence shown here is derived from an EMBL/GenBank/DDBJ whole genome shotgun (WGS) entry which is preliminary data.</text>
</comment>
<protein>
    <submittedName>
        <fullName evidence="3">Thioredoxin-related protein</fullName>
    </submittedName>
</protein>
<dbReference type="SUPFAM" id="SSF48452">
    <property type="entry name" value="TPR-like"/>
    <property type="match status" value="1"/>
</dbReference>
<proteinExistence type="predicted"/>
<dbReference type="SUPFAM" id="SSF52833">
    <property type="entry name" value="Thioredoxin-like"/>
    <property type="match status" value="1"/>
</dbReference>
<name>A0ABT2EQW1_9BACT</name>
<gene>
    <name evidence="3" type="ORF">M2350_002783</name>
</gene>
<keyword evidence="1" id="KW-0732">Signal</keyword>
<evidence type="ECO:0000313" key="4">
    <source>
        <dbReference type="Proteomes" id="UP001204798"/>
    </source>
</evidence>
<dbReference type="EMBL" id="JANUCP010000005">
    <property type="protein sequence ID" value="MCS3920354.1"/>
    <property type="molecule type" value="Genomic_DNA"/>
</dbReference>
<dbReference type="Pfam" id="PF13899">
    <property type="entry name" value="Thioredoxin_7"/>
    <property type="match status" value="1"/>
</dbReference>
<dbReference type="PROSITE" id="PS51352">
    <property type="entry name" value="THIOREDOXIN_2"/>
    <property type="match status" value="1"/>
</dbReference>
<evidence type="ECO:0000256" key="1">
    <source>
        <dbReference type="SAM" id="SignalP"/>
    </source>
</evidence>
<feature type="signal peptide" evidence="1">
    <location>
        <begin position="1"/>
        <end position="18"/>
    </location>
</feature>
<sequence>MKAILCAILLGAMAAELAAQNDWTSALRRAKRERKYVLAYFADPECFTCQRYMAQTVDNPQLSPLLRRFVVVKVDAAKEQKRLKEFLPQWDEIPLPVVVITDSNGKLVDLIVGHLNSDAFAAFLKAFLSGKRTDTIERQLKAKPSDLPTLYEAAVWFLERGDGKRGLPLAEKVLQLDPNNRKGYYAPMKLHVGLFYATHRTRLAHKAIDEFRELIKRFPNTREAEEARFYLAVTHLALGQDAEAKRILNEVVRTSKSALLREHARKLIRFLETEPPADLRRGDGS</sequence>
<feature type="domain" description="Thioredoxin" evidence="2">
    <location>
        <begin position="8"/>
        <end position="129"/>
    </location>
</feature>
<evidence type="ECO:0000313" key="3">
    <source>
        <dbReference type="EMBL" id="MCS3920354.1"/>
    </source>
</evidence>
<dbReference type="Pfam" id="PF13174">
    <property type="entry name" value="TPR_6"/>
    <property type="match status" value="1"/>
</dbReference>
<accession>A0ABT2EQW1</accession>
<dbReference type="InterPro" id="IPR013766">
    <property type="entry name" value="Thioredoxin_domain"/>
</dbReference>
<dbReference type="RefSeq" id="WP_259099246.1">
    <property type="nucleotide sequence ID" value="NZ_CP130454.1"/>
</dbReference>